<evidence type="ECO:0000313" key="1">
    <source>
        <dbReference type="EMBL" id="TFF37463.1"/>
    </source>
</evidence>
<evidence type="ECO:0000313" key="2">
    <source>
        <dbReference type="Proteomes" id="UP000297540"/>
    </source>
</evidence>
<comment type="caution">
    <text evidence="1">The sequence shown here is derived from an EMBL/GenBank/DDBJ whole genome shotgun (WGS) entry which is preliminary data.</text>
</comment>
<proteinExistence type="predicted"/>
<dbReference type="Proteomes" id="UP000297540">
    <property type="component" value="Unassembled WGS sequence"/>
</dbReference>
<reference evidence="1 2" key="1">
    <citation type="journal article" date="2017" name="Int. J. Syst. Evol. Microbiol.">
        <title>Mucilaginibacterpsychrotolerans sp. nov., isolated from peatlands.</title>
        <authorList>
            <person name="Deng Y."/>
            <person name="Shen L."/>
            <person name="Xu B."/>
            <person name="Liu Y."/>
            <person name="Gu Z."/>
            <person name="Liu H."/>
            <person name="Zhou Y."/>
        </authorList>
    </citation>
    <scope>NUCLEOTIDE SEQUENCE [LARGE SCALE GENOMIC DNA]</scope>
    <source>
        <strain evidence="1 2">NH7-4</strain>
    </source>
</reference>
<keyword evidence="2" id="KW-1185">Reference proteome</keyword>
<accession>A0A4Y8SEC0</accession>
<sequence>MVKKVNKFRQFIESILSKKSFTNKTSMTGKELRLLMDRAIKDIAVPFFRNKGFKGSYPHFRRINDDRVNLLTFQFSMSGPKFVVEISNCSPKGVQRGWGPDIPPSKCTAHDMHLRHRIGAIKHNTHYWFDFSSGETNSNIYAERAKEIMSLWDEAETWWDEDPHEQRFALIPKDNEN</sequence>
<dbReference type="Pfam" id="PF14137">
    <property type="entry name" value="DUF4304"/>
    <property type="match status" value="1"/>
</dbReference>
<gene>
    <name evidence="1" type="ORF">E2R66_11695</name>
</gene>
<dbReference type="InterPro" id="IPR025412">
    <property type="entry name" value="DUF4304"/>
</dbReference>
<dbReference type="RefSeq" id="WP_133231050.1">
    <property type="nucleotide sequence ID" value="NZ_SOZE01000010.1"/>
</dbReference>
<dbReference type="AlphaFoldDB" id="A0A4Y8SEC0"/>
<organism evidence="1 2">
    <name type="scientific">Mucilaginibacter psychrotolerans</name>
    <dbReference type="NCBI Taxonomy" id="1524096"/>
    <lineage>
        <taxon>Bacteria</taxon>
        <taxon>Pseudomonadati</taxon>
        <taxon>Bacteroidota</taxon>
        <taxon>Sphingobacteriia</taxon>
        <taxon>Sphingobacteriales</taxon>
        <taxon>Sphingobacteriaceae</taxon>
        <taxon>Mucilaginibacter</taxon>
    </lineage>
</organism>
<dbReference type="EMBL" id="SOZE01000010">
    <property type="protein sequence ID" value="TFF37463.1"/>
    <property type="molecule type" value="Genomic_DNA"/>
</dbReference>
<name>A0A4Y8SEC0_9SPHI</name>
<dbReference type="OrthoDB" id="6914375at2"/>
<protein>
    <submittedName>
        <fullName evidence="1">DUF4304 domain-containing protein</fullName>
    </submittedName>
</protein>